<name>A0A7W9JLE1_9MICC</name>
<proteinExistence type="predicted"/>
<dbReference type="GO" id="GO:0016740">
    <property type="term" value="F:transferase activity"/>
    <property type="evidence" value="ECO:0007669"/>
    <property type="project" value="UniProtKB-KW"/>
</dbReference>
<gene>
    <name evidence="1" type="ORF">HDA33_001981</name>
</gene>
<dbReference type="RefSeq" id="WP_338104333.1">
    <property type="nucleotide sequence ID" value="NZ_BAABAG010000012.1"/>
</dbReference>
<dbReference type="EMBL" id="JACHMW010000001">
    <property type="protein sequence ID" value="MBB5849417.1"/>
    <property type="molecule type" value="Genomic_DNA"/>
</dbReference>
<keyword evidence="1" id="KW-0808">Transferase</keyword>
<evidence type="ECO:0000313" key="2">
    <source>
        <dbReference type="Proteomes" id="UP000567246"/>
    </source>
</evidence>
<evidence type="ECO:0000313" key="1">
    <source>
        <dbReference type="EMBL" id="MBB5849417.1"/>
    </source>
</evidence>
<dbReference type="SUPFAM" id="SSF75304">
    <property type="entry name" value="Amidase signature (AS) enzymes"/>
    <property type="match status" value="1"/>
</dbReference>
<organism evidence="1 2">
    <name type="scientific">Micrococcus endophyticus</name>
    <dbReference type="NCBI Taxonomy" id="455343"/>
    <lineage>
        <taxon>Bacteria</taxon>
        <taxon>Bacillati</taxon>
        <taxon>Actinomycetota</taxon>
        <taxon>Actinomycetes</taxon>
        <taxon>Micrococcales</taxon>
        <taxon>Micrococcaceae</taxon>
        <taxon>Micrococcus</taxon>
    </lineage>
</organism>
<reference evidence="1 2" key="1">
    <citation type="submission" date="2020-08" db="EMBL/GenBank/DDBJ databases">
        <title>Sequencing the genomes of 1000 actinobacteria strains.</title>
        <authorList>
            <person name="Klenk H.-P."/>
        </authorList>
    </citation>
    <scope>NUCLEOTIDE SEQUENCE [LARGE SCALE GENOMIC DNA]</scope>
    <source>
        <strain evidence="1 2">DSM 17945</strain>
    </source>
</reference>
<dbReference type="InterPro" id="IPR036928">
    <property type="entry name" value="AS_sf"/>
</dbReference>
<keyword evidence="2" id="KW-1185">Reference proteome</keyword>
<accession>A0A7W9JLE1</accession>
<dbReference type="Proteomes" id="UP000567246">
    <property type="component" value="Unassembled WGS sequence"/>
</dbReference>
<dbReference type="AlphaFoldDB" id="A0A7W9JLE1"/>
<dbReference type="Gene3D" id="3.90.1300.10">
    <property type="entry name" value="Amidase signature (AS) domain"/>
    <property type="match status" value="1"/>
</dbReference>
<comment type="caution">
    <text evidence="1">The sequence shown here is derived from an EMBL/GenBank/DDBJ whole genome shotgun (WGS) entry which is preliminary data.</text>
</comment>
<sequence length="48" mass="5046">MLGWPALAVPVPGGGEGRLPASVQLVARPGREEQLLRAALVLEDELRG</sequence>
<protein>
    <submittedName>
        <fullName evidence="1">Asp-tRNA(Asn)/Glu-tRNA(Gln) amidotransferase A subunit family amidase</fullName>
    </submittedName>
</protein>